<reference evidence="2 3" key="1">
    <citation type="journal article" date="2015" name="Stand. Genomic Sci.">
        <title>Genomic Encyclopedia of Bacterial and Archaeal Type Strains, Phase III: the genomes of soil and plant-associated and newly described type strains.</title>
        <authorList>
            <person name="Whitman W.B."/>
            <person name="Woyke T."/>
            <person name="Klenk H.P."/>
            <person name="Zhou Y."/>
            <person name="Lilburn T.G."/>
            <person name="Beck B.J."/>
            <person name="De Vos P."/>
            <person name="Vandamme P."/>
            <person name="Eisen J.A."/>
            <person name="Garrity G."/>
            <person name="Hugenholtz P."/>
            <person name="Kyrpides N.C."/>
        </authorList>
    </citation>
    <scope>NUCLEOTIDE SEQUENCE [LARGE SCALE GENOMIC DNA]</scope>
    <source>
        <strain evidence="2 3">VKM Ac-2538</strain>
    </source>
</reference>
<comment type="caution">
    <text evidence="2">The sequence shown here is derived from an EMBL/GenBank/DDBJ whole genome shotgun (WGS) entry which is preliminary data.</text>
</comment>
<dbReference type="PANTHER" id="PTHR39173:SF1">
    <property type="entry name" value="ACETYLTRANSFERASE"/>
    <property type="match status" value="1"/>
</dbReference>
<dbReference type="Pfam" id="PF13302">
    <property type="entry name" value="Acetyltransf_3"/>
    <property type="match status" value="1"/>
</dbReference>
<gene>
    <name evidence="2" type="ORF">EV644_11874</name>
</gene>
<accession>A0ABY2BBX1</accession>
<dbReference type="EMBL" id="SLWM01000018">
    <property type="protein sequence ID" value="TCO15530.1"/>
    <property type="molecule type" value="Genomic_DNA"/>
</dbReference>
<dbReference type="Gene3D" id="3.40.630.30">
    <property type="match status" value="1"/>
</dbReference>
<dbReference type="InterPro" id="IPR016181">
    <property type="entry name" value="Acyl_CoA_acyltransferase"/>
</dbReference>
<dbReference type="SUPFAM" id="SSF55729">
    <property type="entry name" value="Acyl-CoA N-acyltransferases (Nat)"/>
    <property type="match status" value="1"/>
</dbReference>
<organism evidence="2 3">
    <name type="scientific">Kribbella orskensis</name>
    <dbReference type="NCBI Taxonomy" id="2512216"/>
    <lineage>
        <taxon>Bacteria</taxon>
        <taxon>Bacillati</taxon>
        <taxon>Actinomycetota</taxon>
        <taxon>Actinomycetes</taxon>
        <taxon>Propionibacteriales</taxon>
        <taxon>Kribbellaceae</taxon>
        <taxon>Kribbella</taxon>
    </lineage>
</organism>
<protein>
    <submittedName>
        <fullName evidence="2">Acetyltransferase</fullName>
    </submittedName>
</protein>
<sequence>MPTLVEPSLAVHRSFLEAWGELEPHEERWMGAGGLNDQWTRAEAEDPEQFAQLIDAILAEADEETEMPSELVHQTVLWFVEADQWLGRLSIRHRLTPALLELGGHIGYVVRPSARRKGYATQMLVQSLPFAARLGIDPALVTCDSDNEPSRKVIQAAGGELEDERHGKLRFWVPTRVS</sequence>
<dbReference type="PANTHER" id="PTHR39173">
    <property type="entry name" value="ACETYLTRANSFERASE"/>
    <property type="match status" value="1"/>
</dbReference>
<evidence type="ECO:0000313" key="3">
    <source>
        <dbReference type="Proteomes" id="UP000295818"/>
    </source>
</evidence>
<evidence type="ECO:0000313" key="2">
    <source>
        <dbReference type="EMBL" id="TCO15530.1"/>
    </source>
</evidence>
<keyword evidence="3" id="KW-1185">Reference proteome</keyword>
<evidence type="ECO:0000259" key="1">
    <source>
        <dbReference type="PROSITE" id="PS51186"/>
    </source>
</evidence>
<name>A0ABY2BBX1_9ACTN</name>
<dbReference type="InterPro" id="IPR000182">
    <property type="entry name" value="GNAT_dom"/>
</dbReference>
<feature type="domain" description="N-acetyltransferase" evidence="1">
    <location>
        <begin position="37"/>
        <end position="178"/>
    </location>
</feature>
<dbReference type="PROSITE" id="PS51186">
    <property type="entry name" value="GNAT"/>
    <property type="match status" value="1"/>
</dbReference>
<dbReference type="Proteomes" id="UP000295818">
    <property type="component" value="Unassembled WGS sequence"/>
</dbReference>
<proteinExistence type="predicted"/>
<dbReference type="RefSeq" id="WP_132193486.1">
    <property type="nucleotide sequence ID" value="NZ_SLWM01000018.1"/>
</dbReference>